<dbReference type="PROSITE" id="PS51819">
    <property type="entry name" value="VOC"/>
    <property type="match status" value="1"/>
</dbReference>
<dbReference type="PANTHER" id="PTHR43048">
    <property type="entry name" value="METHYLMALONYL-COA EPIMERASE"/>
    <property type="match status" value="1"/>
</dbReference>
<proteinExistence type="predicted"/>
<evidence type="ECO:0000313" key="4">
    <source>
        <dbReference type="Proteomes" id="UP000050398"/>
    </source>
</evidence>
<dbReference type="InterPro" id="IPR037523">
    <property type="entry name" value="VOC_core"/>
</dbReference>
<dbReference type="Pfam" id="PF00903">
    <property type="entry name" value="Glyoxalase"/>
    <property type="match status" value="1"/>
</dbReference>
<protein>
    <recommendedName>
        <fullName evidence="2">VOC domain-containing protein</fullName>
    </recommendedName>
</protein>
<comment type="caution">
    <text evidence="3">The sequence shown here is derived from an EMBL/GenBank/DDBJ whole genome shotgun (WGS) entry which is preliminary data.</text>
</comment>
<organism evidence="3 4">
    <name type="scientific">Rossellomorea vietnamensis</name>
    <dbReference type="NCBI Taxonomy" id="218284"/>
    <lineage>
        <taxon>Bacteria</taxon>
        <taxon>Bacillati</taxon>
        <taxon>Bacillota</taxon>
        <taxon>Bacilli</taxon>
        <taxon>Bacillales</taxon>
        <taxon>Bacillaceae</taxon>
        <taxon>Rossellomorea</taxon>
    </lineage>
</organism>
<dbReference type="Proteomes" id="UP000050398">
    <property type="component" value="Unassembled WGS sequence"/>
</dbReference>
<evidence type="ECO:0000256" key="1">
    <source>
        <dbReference type="ARBA" id="ARBA00022723"/>
    </source>
</evidence>
<name>A0A0N8GGD5_9BACI</name>
<dbReference type="GO" id="GO:0046491">
    <property type="term" value="P:L-methylmalonyl-CoA metabolic process"/>
    <property type="evidence" value="ECO:0007669"/>
    <property type="project" value="TreeGrafter"/>
</dbReference>
<dbReference type="GO" id="GO:0046872">
    <property type="term" value="F:metal ion binding"/>
    <property type="evidence" value="ECO:0007669"/>
    <property type="project" value="UniProtKB-KW"/>
</dbReference>
<evidence type="ECO:0000313" key="3">
    <source>
        <dbReference type="EMBL" id="KPL58194.1"/>
    </source>
</evidence>
<sequence length="120" mass="13965">MSMRLHHIGMNVKDLERSKEFYQSHFGFEKEMVFKWGSENILFLKKGDCRLELIEEPGEDDGMKRTFLHLALAADDLEKEVEFVKYKGLLPVEGPLLLENGWKVAFFLGPDGEIIEFIEE</sequence>
<dbReference type="PANTHER" id="PTHR43048:SF3">
    <property type="entry name" value="METHYLMALONYL-COA EPIMERASE, MITOCHONDRIAL"/>
    <property type="match status" value="1"/>
</dbReference>
<keyword evidence="1" id="KW-0479">Metal-binding</keyword>
<dbReference type="InterPro" id="IPR051785">
    <property type="entry name" value="MMCE/EMCE_epimerase"/>
</dbReference>
<dbReference type="PATRIC" id="fig|218284.4.peg.1799"/>
<accession>A0A0N8GGD5</accession>
<dbReference type="Gene3D" id="3.10.180.10">
    <property type="entry name" value="2,3-Dihydroxybiphenyl 1,2-Dioxygenase, domain 1"/>
    <property type="match status" value="1"/>
</dbReference>
<dbReference type="GO" id="GO:0004493">
    <property type="term" value="F:methylmalonyl-CoA epimerase activity"/>
    <property type="evidence" value="ECO:0007669"/>
    <property type="project" value="TreeGrafter"/>
</dbReference>
<dbReference type="EMBL" id="LIXZ01000018">
    <property type="protein sequence ID" value="KPL58194.1"/>
    <property type="molecule type" value="Genomic_DNA"/>
</dbReference>
<dbReference type="AlphaFoldDB" id="A0A0N8GGD5"/>
<feature type="domain" description="VOC" evidence="2">
    <location>
        <begin position="4"/>
        <end position="120"/>
    </location>
</feature>
<evidence type="ECO:0000259" key="2">
    <source>
        <dbReference type="PROSITE" id="PS51819"/>
    </source>
</evidence>
<reference evidence="3 4" key="1">
    <citation type="submission" date="2015-08" db="EMBL/GenBank/DDBJ databases">
        <title>Draft Genome Sequence of Bacillus vietnamensis UCD-SED5.</title>
        <authorList>
            <person name="Lee R.D."/>
            <person name="Jospin G."/>
            <person name="Lang J.M."/>
            <person name="Coil D.A."/>
            <person name="Eisen J.A."/>
        </authorList>
    </citation>
    <scope>NUCLEOTIDE SEQUENCE [LARGE SCALE GENOMIC DNA]</scope>
    <source>
        <strain evidence="3 4">UCD-SED5</strain>
    </source>
</reference>
<dbReference type="CDD" id="cd06587">
    <property type="entry name" value="VOC"/>
    <property type="match status" value="1"/>
</dbReference>
<dbReference type="InterPro" id="IPR004360">
    <property type="entry name" value="Glyas_Fos-R_dOase_dom"/>
</dbReference>
<dbReference type="SUPFAM" id="SSF54593">
    <property type="entry name" value="Glyoxalase/Bleomycin resistance protein/Dihydroxybiphenyl dioxygenase"/>
    <property type="match status" value="1"/>
</dbReference>
<gene>
    <name evidence="3" type="ORF">AM506_17910</name>
</gene>
<dbReference type="InterPro" id="IPR029068">
    <property type="entry name" value="Glyas_Bleomycin-R_OHBP_Dase"/>
</dbReference>